<evidence type="ECO:0000256" key="1">
    <source>
        <dbReference type="PROSITE-ProRule" id="PRU00409"/>
    </source>
</evidence>
<dbReference type="SUPFAM" id="SSF56059">
    <property type="entry name" value="Glutathione synthetase ATP-binding domain-like"/>
    <property type="match status" value="1"/>
</dbReference>
<organism evidence="5 6">
    <name type="scientific">Agromyces flavus</name>
    <dbReference type="NCBI Taxonomy" id="589382"/>
    <lineage>
        <taxon>Bacteria</taxon>
        <taxon>Bacillati</taxon>
        <taxon>Actinomycetota</taxon>
        <taxon>Actinomycetes</taxon>
        <taxon>Micrococcales</taxon>
        <taxon>Microbacteriaceae</taxon>
        <taxon>Agromyces</taxon>
    </lineage>
</organism>
<dbReference type="Proteomes" id="UP000199482">
    <property type="component" value="Chromosome I"/>
</dbReference>
<dbReference type="STRING" id="589382.SAMN04489721_3344"/>
<dbReference type="GO" id="GO:0005524">
    <property type="term" value="F:ATP binding"/>
    <property type="evidence" value="ECO:0007669"/>
    <property type="project" value="UniProtKB-UniRule"/>
</dbReference>
<dbReference type="PROSITE" id="PS50975">
    <property type="entry name" value="ATP_GRASP"/>
    <property type="match status" value="1"/>
</dbReference>
<dbReference type="PANTHER" id="PTHR14465:SF0">
    <property type="entry name" value="IQ DOMAIN-CONTAINING PROTEIN H"/>
    <property type="match status" value="1"/>
</dbReference>
<name>A0A1H1ZTU5_9MICO</name>
<reference evidence="6" key="2">
    <citation type="submission" date="2016-10" db="EMBL/GenBank/DDBJ databases">
        <authorList>
            <person name="Varghese N."/>
            <person name="Submissions S."/>
        </authorList>
    </citation>
    <scope>NUCLEOTIDE SEQUENCE [LARGE SCALE GENOMIC DNA]</scope>
    <source>
        <strain evidence="6">CPCC 202695</strain>
    </source>
</reference>
<gene>
    <name evidence="4" type="ORF">BCL57_001420</name>
    <name evidence="5" type="ORF">SAMN04489721_3344</name>
</gene>
<protein>
    <recommendedName>
        <fullName evidence="3">ATP-grasp domain-containing protein</fullName>
    </recommendedName>
</protein>
<dbReference type="InterPro" id="IPR041356">
    <property type="entry name" value="PGM1_C"/>
</dbReference>
<dbReference type="InterPro" id="IPR038752">
    <property type="entry name" value="IQCH"/>
</dbReference>
<evidence type="ECO:0000313" key="6">
    <source>
        <dbReference type="Proteomes" id="UP000199482"/>
    </source>
</evidence>
<dbReference type="Pfam" id="PF24923">
    <property type="entry name" value="ATP-grasp_IQCH"/>
    <property type="match status" value="2"/>
</dbReference>
<evidence type="ECO:0000259" key="3">
    <source>
        <dbReference type="PROSITE" id="PS50975"/>
    </source>
</evidence>
<dbReference type="Proteomes" id="UP000893823">
    <property type="component" value="Unassembled WGS sequence"/>
</dbReference>
<keyword evidence="1" id="KW-0547">Nucleotide-binding</keyword>
<dbReference type="RefSeq" id="WP_166670901.1">
    <property type="nucleotide sequence ID" value="NZ_BMDN01000002.1"/>
</dbReference>
<dbReference type="InterPro" id="IPR056855">
    <property type="entry name" value="ATP-grasp_IQCH"/>
</dbReference>
<dbReference type="EMBL" id="SODL02000002">
    <property type="protein sequence ID" value="MCP2367266.1"/>
    <property type="molecule type" value="Genomic_DNA"/>
</dbReference>
<reference evidence="4" key="3">
    <citation type="submission" date="2022-06" db="EMBL/GenBank/DDBJ databases">
        <title>Genomic Encyclopedia of Type Strains, Phase III (KMG-III): the genomes of soil and plant-associated and newly described type strains.</title>
        <authorList>
            <person name="Whitman W."/>
        </authorList>
    </citation>
    <scope>NUCLEOTIDE SEQUENCE</scope>
    <source>
        <strain evidence="4">CPCC 202695</strain>
    </source>
</reference>
<feature type="compositionally biased region" description="Basic and acidic residues" evidence="2">
    <location>
        <begin position="528"/>
        <end position="542"/>
    </location>
</feature>
<feature type="domain" description="ATP-grasp" evidence="3">
    <location>
        <begin position="191"/>
        <end position="423"/>
    </location>
</feature>
<reference evidence="5" key="1">
    <citation type="submission" date="2016-10" db="EMBL/GenBank/DDBJ databases">
        <authorList>
            <person name="de Groot N.N."/>
        </authorList>
    </citation>
    <scope>NUCLEOTIDE SEQUENCE [LARGE SCALE GENOMIC DNA]</scope>
    <source>
        <strain evidence="5">CPCC 202695</strain>
    </source>
</reference>
<keyword evidence="7" id="KW-1185">Reference proteome</keyword>
<feature type="region of interest" description="Disordered" evidence="2">
    <location>
        <begin position="513"/>
        <end position="542"/>
    </location>
</feature>
<dbReference type="GO" id="GO:0046872">
    <property type="term" value="F:metal ion binding"/>
    <property type="evidence" value="ECO:0007669"/>
    <property type="project" value="InterPro"/>
</dbReference>
<evidence type="ECO:0000313" key="7">
    <source>
        <dbReference type="Proteomes" id="UP000893823"/>
    </source>
</evidence>
<keyword evidence="1" id="KW-0067">ATP-binding</keyword>
<dbReference type="Pfam" id="PF18105">
    <property type="entry name" value="PGM1_C"/>
    <property type="match status" value="1"/>
</dbReference>
<dbReference type="AlphaFoldDB" id="A0A1H1ZTU5"/>
<evidence type="ECO:0000256" key="2">
    <source>
        <dbReference type="SAM" id="MobiDB-lite"/>
    </source>
</evidence>
<dbReference type="EMBL" id="LT629755">
    <property type="protein sequence ID" value="SDT37080.1"/>
    <property type="molecule type" value="Genomic_DNA"/>
</dbReference>
<dbReference type="InterPro" id="IPR011761">
    <property type="entry name" value="ATP-grasp"/>
</dbReference>
<proteinExistence type="predicted"/>
<evidence type="ECO:0000313" key="5">
    <source>
        <dbReference type="EMBL" id="SDT37080.1"/>
    </source>
</evidence>
<evidence type="ECO:0000313" key="4">
    <source>
        <dbReference type="EMBL" id="MCP2367266.1"/>
    </source>
</evidence>
<sequence length="542" mass="59135">MSEPTLLAELDDDARFRRFAELQLRMPSVWDAMGHDLDDESVVVVPSVPSSTRLLPGSGTLAQAYEERFLFLLLLLRQPRMRMIYVTSTRIDPSIVEYYLALLPGVIPSHARRRLFLVSVGDLSSRALSEKILDRPKLLAEIAALIPNRAHCHLIPYSTTRHERDLALSLGIPMYGSDPRLARLGTKTGCRRLFAEVGVPHPVGMEDLHGIDEVVTAIEELMERRPNLRQVIVKLNEGVSGSGNALVELDRVAGLPASERRAAIEACVREMRMEDPAAVFDAYAARLASDGGIVEERIVGEEIVSPSVQLRVLPDGTVELLSTHDQLLGGASGQSYLGCVFPADPAYAELISGPAMTIGERLAAEGVLGRFAVDFVVVRDAAGDWSAYAIELNLRKGGTTHPFLTLQFLTDGRYDAGTGRFLTPGGVEKHLVATDHLESPKLRALSIGDLFDAVALQGLHYDHARQTGIVFHMITSLTEHGRVGMTAVGDTPEQAMELYENARRVLLDDARAAGTPAPLPEPAGPNDRSLRGPRRADLHRGL</sequence>
<dbReference type="PANTHER" id="PTHR14465">
    <property type="entry name" value="IQ DOMAIN-CONTAINING PROTEIN H"/>
    <property type="match status" value="1"/>
</dbReference>
<accession>A0A1H1ZTU5</accession>